<dbReference type="Proteomes" id="UP000541444">
    <property type="component" value="Unassembled WGS sequence"/>
</dbReference>
<evidence type="ECO:0000313" key="2">
    <source>
        <dbReference type="Proteomes" id="UP000541444"/>
    </source>
</evidence>
<organism evidence="1 2">
    <name type="scientific">Kingdonia uniflora</name>
    <dbReference type="NCBI Taxonomy" id="39325"/>
    <lineage>
        <taxon>Eukaryota</taxon>
        <taxon>Viridiplantae</taxon>
        <taxon>Streptophyta</taxon>
        <taxon>Embryophyta</taxon>
        <taxon>Tracheophyta</taxon>
        <taxon>Spermatophyta</taxon>
        <taxon>Magnoliopsida</taxon>
        <taxon>Ranunculales</taxon>
        <taxon>Circaeasteraceae</taxon>
        <taxon>Kingdonia</taxon>
    </lineage>
</organism>
<dbReference type="AlphaFoldDB" id="A0A7J7MSW8"/>
<gene>
    <name evidence="1" type="ORF">GIB67_008115</name>
</gene>
<keyword evidence="2" id="KW-1185">Reference proteome</keyword>
<reference evidence="1 2" key="1">
    <citation type="journal article" date="2020" name="IScience">
        <title>Genome Sequencing of the Endangered Kingdonia uniflora (Circaeasteraceae, Ranunculales) Reveals Potential Mechanisms of Evolutionary Specialization.</title>
        <authorList>
            <person name="Sun Y."/>
            <person name="Deng T."/>
            <person name="Zhang A."/>
            <person name="Moore M.J."/>
            <person name="Landis J.B."/>
            <person name="Lin N."/>
            <person name="Zhang H."/>
            <person name="Zhang X."/>
            <person name="Huang J."/>
            <person name="Zhang X."/>
            <person name="Sun H."/>
            <person name="Wang H."/>
        </authorList>
    </citation>
    <scope>NUCLEOTIDE SEQUENCE [LARGE SCALE GENOMIC DNA]</scope>
    <source>
        <strain evidence="1">TB1705</strain>
        <tissue evidence="1">Leaf</tissue>
    </source>
</reference>
<name>A0A7J7MSW8_9MAGN</name>
<sequence length="62" mass="6983">MADGSLFIVKDDAIVGRVLSSDGIGKSLQERRLCPFFRYLLQNLSLVTRSDIFSLLFLCMRG</sequence>
<comment type="caution">
    <text evidence="1">The sequence shown here is derived from an EMBL/GenBank/DDBJ whole genome shotgun (WGS) entry which is preliminary data.</text>
</comment>
<accession>A0A7J7MSW8</accession>
<protein>
    <submittedName>
        <fullName evidence="1">Uncharacterized protein</fullName>
    </submittedName>
</protein>
<dbReference type="EMBL" id="JACGCM010001242">
    <property type="protein sequence ID" value="KAF6157986.1"/>
    <property type="molecule type" value="Genomic_DNA"/>
</dbReference>
<proteinExistence type="predicted"/>
<evidence type="ECO:0000313" key="1">
    <source>
        <dbReference type="EMBL" id="KAF6157986.1"/>
    </source>
</evidence>